<sequence length="63" mass="6760">MNHLVLLYLAAIAAGFSLIGMTTVTSLFTGPVATLIIWIGAITVIVFSLAIIFHGLRTLFNKL</sequence>
<accession>A0ABR5MJI4</accession>
<keyword evidence="1" id="KW-0812">Transmembrane</keyword>
<protein>
    <submittedName>
        <fullName evidence="2">Uncharacterized protein</fullName>
    </submittedName>
</protein>
<organism evidence="2 3">
    <name type="scientific">Oceanobacillus caeni</name>
    <dbReference type="NCBI Taxonomy" id="405946"/>
    <lineage>
        <taxon>Bacteria</taxon>
        <taxon>Bacillati</taxon>
        <taxon>Bacillota</taxon>
        <taxon>Bacilli</taxon>
        <taxon>Bacillales</taxon>
        <taxon>Bacillaceae</taxon>
        <taxon>Oceanobacillus</taxon>
    </lineage>
</organism>
<dbReference type="EMBL" id="LGTK01000027">
    <property type="protein sequence ID" value="KPH74994.1"/>
    <property type="molecule type" value="Genomic_DNA"/>
</dbReference>
<name>A0ABR5MJI4_9BACI</name>
<keyword evidence="1" id="KW-1133">Transmembrane helix</keyword>
<dbReference type="RefSeq" id="WP_060668474.1">
    <property type="nucleotide sequence ID" value="NZ_LGTK01000027.1"/>
</dbReference>
<keyword evidence="3" id="KW-1185">Reference proteome</keyword>
<comment type="caution">
    <text evidence="2">The sequence shown here is derived from an EMBL/GenBank/DDBJ whole genome shotgun (WGS) entry which is preliminary data.</text>
</comment>
<proteinExistence type="predicted"/>
<reference evidence="2 3" key="1">
    <citation type="submission" date="2015-07" db="EMBL/GenBank/DDBJ databases">
        <title>High-quality draft genome sequence of Oceanobacillus caeni HM6, a bacillus isolated from a human feces.</title>
        <authorList>
            <person name="Kumar J."/>
            <person name="Verma M.K."/>
            <person name="Pandey R."/>
            <person name="Bhambi M."/>
            <person name="Chauhan N."/>
        </authorList>
    </citation>
    <scope>NUCLEOTIDE SEQUENCE [LARGE SCALE GENOMIC DNA]</scope>
    <source>
        <strain evidence="2 3">HM6</strain>
    </source>
</reference>
<keyword evidence="1" id="KW-0472">Membrane</keyword>
<feature type="transmembrane region" description="Helical" evidence="1">
    <location>
        <begin position="36"/>
        <end position="56"/>
    </location>
</feature>
<evidence type="ECO:0000256" key="1">
    <source>
        <dbReference type="SAM" id="Phobius"/>
    </source>
</evidence>
<evidence type="ECO:0000313" key="3">
    <source>
        <dbReference type="Proteomes" id="UP000037854"/>
    </source>
</evidence>
<dbReference type="Proteomes" id="UP000037854">
    <property type="component" value="Unassembled WGS sequence"/>
</dbReference>
<evidence type="ECO:0000313" key="2">
    <source>
        <dbReference type="EMBL" id="KPH74994.1"/>
    </source>
</evidence>
<gene>
    <name evidence="2" type="ORF">AFL42_09365</name>
</gene>